<dbReference type="Pfam" id="PF13527">
    <property type="entry name" value="Acetyltransf_9"/>
    <property type="match status" value="1"/>
</dbReference>
<dbReference type="Proteomes" id="UP000320176">
    <property type="component" value="Unassembled WGS sequence"/>
</dbReference>
<proteinExistence type="predicted"/>
<dbReference type="Gene3D" id="3.30.1050.10">
    <property type="entry name" value="SCP2 sterol-binding domain"/>
    <property type="match status" value="1"/>
</dbReference>
<dbReference type="PANTHER" id="PTHR37817">
    <property type="entry name" value="N-ACETYLTRANSFERASE EIS"/>
    <property type="match status" value="1"/>
</dbReference>
<dbReference type="SUPFAM" id="SSF55729">
    <property type="entry name" value="Acyl-CoA N-acyltransferases (Nat)"/>
    <property type="match status" value="1"/>
</dbReference>
<evidence type="ECO:0000313" key="3">
    <source>
        <dbReference type="Proteomes" id="UP000320176"/>
    </source>
</evidence>
<dbReference type="InterPro" id="IPR051554">
    <property type="entry name" value="Acetyltransferase_Eis"/>
</dbReference>
<accession>A0A5C6B8C8</accession>
<dbReference type="PROSITE" id="PS51186">
    <property type="entry name" value="GNAT"/>
    <property type="match status" value="1"/>
</dbReference>
<dbReference type="Pfam" id="PF17668">
    <property type="entry name" value="Acetyltransf_17"/>
    <property type="match status" value="1"/>
</dbReference>
<organism evidence="2 3">
    <name type="scientific">Stieleria varia</name>
    <dbReference type="NCBI Taxonomy" id="2528005"/>
    <lineage>
        <taxon>Bacteria</taxon>
        <taxon>Pseudomonadati</taxon>
        <taxon>Planctomycetota</taxon>
        <taxon>Planctomycetia</taxon>
        <taxon>Pirellulales</taxon>
        <taxon>Pirellulaceae</taxon>
        <taxon>Stieleria</taxon>
    </lineage>
</organism>
<dbReference type="PANTHER" id="PTHR37817:SF1">
    <property type="entry name" value="N-ACETYLTRANSFERASE EIS"/>
    <property type="match status" value="1"/>
</dbReference>
<dbReference type="GO" id="GO:0034069">
    <property type="term" value="F:aminoglycoside N-acetyltransferase activity"/>
    <property type="evidence" value="ECO:0007669"/>
    <property type="project" value="TreeGrafter"/>
</dbReference>
<dbReference type="InterPro" id="IPR036527">
    <property type="entry name" value="SCP2_sterol-bd_dom_sf"/>
</dbReference>
<comment type="caution">
    <text evidence="2">The sequence shown here is derived from an EMBL/GenBank/DDBJ whole genome shotgun (WGS) entry which is preliminary data.</text>
</comment>
<dbReference type="AlphaFoldDB" id="A0A5C6B8C8"/>
<dbReference type="RefSeq" id="WP_231741562.1">
    <property type="nucleotide sequence ID" value="NZ_CP151726.1"/>
</dbReference>
<protein>
    <submittedName>
        <fullName evidence="2">Enhanced intracellular survival protein</fullName>
    </submittedName>
</protein>
<dbReference type="GO" id="GO:0030649">
    <property type="term" value="P:aminoglycoside antibiotic catabolic process"/>
    <property type="evidence" value="ECO:0007669"/>
    <property type="project" value="TreeGrafter"/>
</dbReference>
<gene>
    <name evidence="2" type="primary">eis</name>
    <name evidence="2" type="ORF">Pla52n_00790</name>
</gene>
<keyword evidence="3" id="KW-1185">Reference proteome</keyword>
<dbReference type="InterPro" id="IPR025559">
    <property type="entry name" value="Eis_dom"/>
</dbReference>
<dbReference type="EMBL" id="SJPN01000001">
    <property type="protein sequence ID" value="TWU07506.1"/>
    <property type="molecule type" value="Genomic_DNA"/>
</dbReference>
<evidence type="ECO:0000259" key="1">
    <source>
        <dbReference type="PROSITE" id="PS51186"/>
    </source>
</evidence>
<dbReference type="InterPro" id="IPR016181">
    <property type="entry name" value="Acyl_CoA_acyltransferase"/>
</dbReference>
<dbReference type="SUPFAM" id="SSF55718">
    <property type="entry name" value="SCP-like"/>
    <property type="match status" value="1"/>
</dbReference>
<name>A0A5C6B8C8_9BACT</name>
<feature type="domain" description="N-acetyltransferase" evidence="1">
    <location>
        <begin position="5"/>
        <end position="152"/>
    </location>
</feature>
<evidence type="ECO:0000313" key="2">
    <source>
        <dbReference type="EMBL" id="TWU07506.1"/>
    </source>
</evidence>
<sequence length="394" mass="42855">MSGSLTVRVLGDDEAAYVSLAAESLIASDLNLWETYLDRIGRQNVRVIYDGTMLVGGLTMYRIGQWFGGKVLPTAAVSGVAISPTHRGSGTCETLLREMLSELYHDGTALASLYASTQRLYRKVGFRQAGSQVLHSLPLASIASTSRDLPVRRYESPPQDQLAQVANENAKQCNGHLDRSPGLWDRLIHPNSGASTRTYVIGDEAEPVGYAIFQVGDRSAGVPQPLIATDLAATTLPALNRLMMLARDHRSMCNMLQWHGGPDDPMIFLAEEQNASVLNRYHWMTRVVNVAKALAGRGYSPRVSGVLDFEILDAVLPANQGRWRLVVEQGVASVEPGGTGALQMDVQTLAPLFSSFRSATQLAQLGLLEIRDGAQGRLADLMFAGPTPWMCEIF</sequence>
<dbReference type="InterPro" id="IPR041380">
    <property type="entry name" value="Acetyltransf_17"/>
</dbReference>
<dbReference type="Gene3D" id="3.40.630.30">
    <property type="match status" value="2"/>
</dbReference>
<reference evidence="2 3" key="1">
    <citation type="submission" date="2019-02" db="EMBL/GenBank/DDBJ databases">
        <title>Deep-cultivation of Planctomycetes and their phenomic and genomic characterization uncovers novel biology.</title>
        <authorList>
            <person name="Wiegand S."/>
            <person name="Jogler M."/>
            <person name="Boedeker C."/>
            <person name="Pinto D."/>
            <person name="Vollmers J."/>
            <person name="Rivas-Marin E."/>
            <person name="Kohn T."/>
            <person name="Peeters S.H."/>
            <person name="Heuer A."/>
            <person name="Rast P."/>
            <person name="Oberbeckmann S."/>
            <person name="Bunk B."/>
            <person name="Jeske O."/>
            <person name="Meyerdierks A."/>
            <person name="Storesund J.E."/>
            <person name="Kallscheuer N."/>
            <person name="Luecker S."/>
            <person name="Lage O.M."/>
            <person name="Pohl T."/>
            <person name="Merkel B.J."/>
            <person name="Hornburger P."/>
            <person name="Mueller R.-W."/>
            <person name="Bruemmer F."/>
            <person name="Labrenz M."/>
            <person name="Spormann A.M."/>
            <person name="Op Den Camp H."/>
            <person name="Overmann J."/>
            <person name="Amann R."/>
            <person name="Jetten M.S.M."/>
            <person name="Mascher T."/>
            <person name="Medema M.H."/>
            <person name="Devos D.P."/>
            <person name="Kaster A.-K."/>
            <person name="Ovreas L."/>
            <person name="Rohde M."/>
            <person name="Galperin M.Y."/>
            <person name="Jogler C."/>
        </authorList>
    </citation>
    <scope>NUCLEOTIDE SEQUENCE [LARGE SCALE GENOMIC DNA]</scope>
    <source>
        <strain evidence="2 3">Pla52n</strain>
    </source>
</reference>
<dbReference type="InterPro" id="IPR000182">
    <property type="entry name" value="GNAT_dom"/>
</dbReference>
<dbReference type="Pfam" id="PF13530">
    <property type="entry name" value="SCP2_2"/>
    <property type="match status" value="1"/>
</dbReference>